<feature type="transmembrane region" description="Helical" evidence="1">
    <location>
        <begin position="65"/>
        <end position="84"/>
    </location>
</feature>
<dbReference type="Proteomes" id="UP001302274">
    <property type="component" value="Unassembled WGS sequence"/>
</dbReference>
<evidence type="ECO:0000313" key="4">
    <source>
        <dbReference type="Proteomes" id="UP001302274"/>
    </source>
</evidence>
<keyword evidence="1" id="KW-1133">Transmembrane helix</keyword>
<sequence length="134" mass="15547">MKTAKWENIVILFIGLWLFSIPWTVSWGFGANDINVVMWNFTMIGAVVIFNSIVALRHLRVWAEWLSLCVGVWLICSPLFLIYWDNSFLLWNSVACGIAITTLSALAIPIAEKQIMYNRLLRKHHHKDHRAIKH</sequence>
<dbReference type="RefSeq" id="WP_323577354.1">
    <property type="nucleotide sequence ID" value="NZ_JAYGJQ010000002.1"/>
</dbReference>
<evidence type="ECO:0000313" key="3">
    <source>
        <dbReference type="EMBL" id="MEA9357369.1"/>
    </source>
</evidence>
<dbReference type="InterPro" id="IPR005530">
    <property type="entry name" value="SPW"/>
</dbReference>
<feature type="domain" description="SPW repeat-containing integral membrane" evidence="2">
    <location>
        <begin position="6"/>
        <end position="104"/>
    </location>
</feature>
<keyword evidence="1" id="KW-0812">Transmembrane</keyword>
<feature type="transmembrane region" description="Helical" evidence="1">
    <location>
        <begin position="90"/>
        <end position="111"/>
    </location>
</feature>
<proteinExistence type="predicted"/>
<dbReference type="EMBL" id="JAYGJQ010000002">
    <property type="protein sequence ID" value="MEA9357369.1"/>
    <property type="molecule type" value="Genomic_DNA"/>
</dbReference>
<name>A0ABU5VWD2_9BACT</name>
<evidence type="ECO:0000256" key="1">
    <source>
        <dbReference type="SAM" id="Phobius"/>
    </source>
</evidence>
<feature type="transmembrane region" description="Helical" evidence="1">
    <location>
        <begin position="9"/>
        <end position="30"/>
    </location>
</feature>
<keyword evidence="4" id="KW-1185">Reference proteome</keyword>
<keyword evidence="1" id="KW-0472">Membrane</keyword>
<protein>
    <recommendedName>
        <fullName evidence="2">SPW repeat-containing integral membrane domain-containing protein</fullName>
    </recommendedName>
</protein>
<dbReference type="Pfam" id="PF03779">
    <property type="entry name" value="SPW"/>
    <property type="match status" value="1"/>
</dbReference>
<evidence type="ECO:0000259" key="2">
    <source>
        <dbReference type="Pfam" id="PF03779"/>
    </source>
</evidence>
<accession>A0ABU5VWD2</accession>
<comment type="caution">
    <text evidence="3">The sequence shown here is derived from an EMBL/GenBank/DDBJ whole genome shotgun (WGS) entry which is preliminary data.</text>
</comment>
<organism evidence="3 4">
    <name type="scientific">Bacteriovorax antarcticus</name>
    <dbReference type="NCBI Taxonomy" id="3088717"/>
    <lineage>
        <taxon>Bacteria</taxon>
        <taxon>Pseudomonadati</taxon>
        <taxon>Bdellovibrionota</taxon>
        <taxon>Bacteriovoracia</taxon>
        <taxon>Bacteriovoracales</taxon>
        <taxon>Bacteriovoracaceae</taxon>
        <taxon>Bacteriovorax</taxon>
    </lineage>
</organism>
<reference evidence="3 4" key="1">
    <citation type="submission" date="2023-11" db="EMBL/GenBank/DDBJ databases">
        <title>A Novel Polar Bacteriovorax (B. antarcticus) Isolated from the Biocrust in Antarctica.</title>
        <authorList>
            <person name="Mun W."/>
            <person name="Choi S.Y."/>
            <person name="Mitchell R.J."/>
        </authorList>
    </citation>
    <scope>NUCLEOTIDE SEQUENCE [LARGE SCALE GENOMIC DNA]</scope>
    <source>
        <strain evidence="3 4">PP10</strain>
    </source>
</reference>
<gene>
    <name evidence="3" type="ORF">SHI21_14175</name>
</gene>
<feature type="transmembrane region" description="Helical" evidence="1">
    <location>
        <begin position="36"/>
        <end position="56"/>
    </location>
</feature>